<dbReference type="OrthoDB" id="1093973at2"/>
<evidence type="ECO:0008006" key="3">
    <source>
        <dbReference type="Google" id="ProtNLM"/>
    </source>
</evidence>
<gene>
    <name evidence="1" type="ORF">Bcop_1599</name>
</gene>
<dbReference type="EMBL" id="CM001167">
    <property type="protein sequence ID" value="EGJ71791.1"/>
    <property type="molecule type" value="Genomic_DNA"/>
</dbReference>
<dbReference type="Proteomes" id="UP000018439">
    <property type="component" value="Chromosome"/>
</dbReference>
<sequence length="400" mass="46399">MDSIRITQENIPTLQERIKALRRFAFGDKYDANNPKHQLSNDEKWVIGNDTIEINFPNTGANSYSIDDFLRYTDDLGDIKVEGHYIFAGSTVQVPINYPVSGPMDIVFKSANYTMRMVFAPFLVNLIDTQWGNFTKREYYAIEIFNPYGIPDYMYPEVRKMVNRILYYLSNNAKKNFHIHPIPNDNTQSWAEMNQGVTEITLEKLPFSSPLLRMYREALSRSNNIFARYIQFYKMIEVVSPLALKEKMYHELFDELKNHSGQYNLNNLTSIEQSVNRYNKTIQEAVLAATVLKHCVYNIKDLYTSLPDPIKQKCAKDLNMDISKDLSNVYSSGLSVVYDKVGSILYATRRGIAHFKSVYQFTGDECKEADMDQLNVFMEKVCSSLITWNNKQPDHIRIKD</sequence>
<proteinExistence type="predicted"/>
<protein>
    <recommendedName>
        <fullName evidence="3">ApeA N-terminal domain-containing protein</fullName>
    </recommendedName>
</protein>
<organism evidence="1 2">
    <name type="scientific">Bacteroides coprosuis DSM 18011</name>
    <dbReference type="NCBI Taxonomy" id="679937"/>
    <lineage>
        <taxon>Bacteria</taxon>
        <taxon>Pseudomonadati</taxon>
        <taxon>Bacteroidota</taxon>
        <taxon>Bacteroidia</taxon>
        <taxon>Bacteroidales</taxon>
        <taxon>Bacteroidaceae</taxon>
        <taxon>Bacteroides</taxon>
    </lineage>
</organism>
<accession>F3ZQJ6</accession>
<evidence type="ECO:0000313" key="1">
    <source>
        <dbReference type="EMBL" id="EGJ71791.1"/>
    </source>
</evidence>
<dbReference type="AlphaFoldDB" id="F3ZQJ6"/>
<name>F3ZQJ6_9BACE</name>
<reference evidence="1 2" key="1">
    <citation type="journal article" date="2011" name="Stand. Genomic Sci.">
        <title>Non-contiguous finished genome sequence of Bacteroides coprosuis type strain (PC139).</title>
        <authorList>
            <person name="Land M."/>
            <person name="Held B."/>
            <person name="Gronow S."/>
            <person name="Abt B."/>
            <person name="Lucas S."/>
            <person name="Del Rio T.G."/>
            <person name="Nolan M."/>
            <person name="Tice H."/>
            <person name="Cheng J.F."/>
            <person name="Pitluck S."/>
            <person name="Liolios K."/>
            <person name="Pagani I."/>
            <person name="Ivanova N."/>
            <person name="Mavromatis K."/>
            <person name="Mikhailova N."/>
            <person name="Pati A."/>
            <person name="Tapia R."/>
            <person name="Han C."/>
            <person name="Goodwin L."/>
            <person name="Chen A."/>
            <person name="Palaniappan K."/>
            <person name="Hauser L."/>
            <person name="Brambilla E.M."/>
            <person name="Rohde M."/>
            <person name="Goker M."/>
            <person name="Detter J.C."/>
            <person name="Woyke T."/>
            <person name="Bristow J."/>
            <person name="Eisen J.A."/>
            <person name="Markowitz V."/>
            <person name="Hugenholtz P."/>
            <person name="Kyrpides N.C."/>
            <person name="Klenk H.P."/>
            <person name="Lapidus A."/>
        </authorList>
    </citation>
    <scope>NUCLEOTIDE SEQUENCE [LARGE SCALE GENOMIC DNA]</scope>
    <source>
        <strain evidence="1 2">DSM 18011</strain>
    </source>
</reference>
<keyword evidence="2" id="KW-1185">Reference proteome</keyword>
<evidence type="ECO:0000313" key="2">
    <source>
        <dbReference type="Proteomes" id="UP000018439"/>
    </source>
</evidence>
<dbReference type="HOGENOM" id="CLU_688222_0_0_10"/>
<dbReference type="eggNOG" id="ENOG5032V00">
    <property type="taxonomic scope" value="Bacteria"/>
</dbReference>